<dbReference type="WBParaSite" id="HPLM_0001117701-mRNA-1">
    <property type="protein sequence ID" value="HPLM_0001117701-mRNA-1"/>
    <property type="gene ID" value="HPLM_0001117701"/>
</dbReference>
<proteinExistence type="predicted"/>
<evidence type="ECO:0000313" key="4">
    <source>
        <dbReference type="WBParaSite" id="HPLM_0001117701-mRNA-1"/>
    </source>
</evidence>
<dbReference type="AlphaFoldDB" id="A0A0N4WJI6"/>
<feature type="compositionally biased region" description="Polar residues" evidence="1">
    <location>
        <begin position="88"/>
        <end position="99"/>
    </location>
</feature>
<feature type="region of interest" description="Disordered" evidence="1">
    <location>
        <begin position="88"/>
        <end position="115"/>
    </location>
</feature>
<keyword evidence="3" id="KW-1185">Reference proteome</keyword>
<protein>
    <submittedName>
        <fullName evidence="2 4">Uncharacterized protein</fullName>
    </submittedName>
</protein>
<evidence type="ECO:0000313" key="3">
    <source>
        <dbReference type="Proteomes" id="UP000268014"/>
    </source>
</evidence>
<evidence type="ECO:0000256" key="1">
    <source>
        <dbReference type="SAM" id="MobiDB-lite"/>
    </source>
</evidence>
<reference evidence="4" key="1">
    <citation type="submission" date="2017-02" db="UniProtKB">
        <authorList>
            <consortium name="WormBaseParasite"/>
        </authorList>
    </citation>
    <scope>IDENTIFICATION</scope>
</reference>
<dbReference type="Proteomes" id="UP000268014">
    <property type="component" value="Unassembled WGS sequence"/>
</dbReference>
<dbReference type="EMBL" id="UZAF01017483">
    <property type="protein sequence ID" value="VDO42126.1"/>
    <property type="molecule type" value="Genomic_DNA"/>
</dbReference>
<gene>
    <name evidence="2" type="ORF">HPLM_LOCUS11169</name>
</gene>
<evidence type="ECO:0000313" key="2">
    <source>
        <dbReference type="EMBL" id="VDO42126.1"/>
    </source>
</evidence>
<feature type="region of interest" description="Disordered" evidence="1">
    <location>
        <begin position="12"/>
        <end position="50"/>
    </location>
</feature>
<name>A0A0N4WJI6_HAEPC</name>
<organism evidence="4">
    <name type="scientific">Haemonchus placei</name>
    <name type="common">Barber's pole worm</name>
    <dbReference type="NCBI Taxonomy" id="6290"/>
    <lineage>
        <taxon>Eukaryota</taxon>
        <taxon>Metazoa</taxon>
        <taxon>Ecdysozoa</taxon>
        <taxon>Nematoda</taxon>
        <taxon>Chromadorea</taxon>
        <taxon>Rhabditida</taxon>
        <taxon>Rhabditina</taxon>
        <taxon>Rhabditomorpha</taxon>
        <taxon>Strongyloidea</taxon>
        <taxon>Trichostrongylidae</taxon>
        <taxon>Haemonchus</taxon>
    </lineage>
</organism>
<sequence length="115" mass="12233">MFPGVPRVWRPGERSAVGTGTLMQNAGTRGLKAERVGPLGRAGPRPGTRRLMAGTTAEIGAVGCKRRSAVASLRSCSTVCALFTACSNDVGPSSFTKYRTSPRRRETNSSKTRSF</sequence>
<accession>A0A0N4WJI6</accession>
<reference evidence="2 3" key="2">
    <citation type="submission" date="2018-11" db="EMBL/GenBank/DDBJ databases">
        <authorList>
            <consortium name="Pathogen Informatics"/>
        </authorList>
    </citation>
    <scope>NUCLEOTIDE SEQUENCE [LARGE SCALE GENOMIC DNA]</scope>
    <source>
        <strain evidence="2 3">MHpl1</strain>
    </source>
</reference>